<organism evidence="4 5">
    <name type="scientific">Actinophytocola gossypii</name>
    <dbReference type="NCBI Taxonomy" id="2812003"/>
    <lineage>
        <taxon>Bacteria</taxon>
        <taxon>Bacillati</taxon>
        <taxon>Actinomycetota</taxon>
        <taxon>Actinomycetes</taxon>
        <taxon>Pseudonocardiales</taxon>
        <taxon>Pseudonocardiaceae</taxon>
    </lineage>
</organism>
<dbReference type="Pfam" id="PF09557">
    <property type="entry name" value="DUF2382"/>
    <property type="match status" value="1"/>
</dbReference>
<dbReference type="Pfam" id="PF05239">
    <property type="entry name" value="PRC"/>
    <property type="match status" value="1"/>
</dbReference>
<name>A0ABT2JIP9_9PSEU</name>
<keyword evidence="5" id="KW-1185">Reference proteome</keyword>
<dbReference type="NCBIfam" id="TIGR02271">
    <property type="entry name" value="YsnF/AvaK domain"/>
    <property type="match status" value="1"/>
</dbReference>
<sequence>MIGQDMVNRLYDCQVVDPGGERIGPVKRIWLDGRTGDPVWASVHTGMFGLKETFVPLQRAELHEDQLQVPVDKAQVKDAPRIDAEGDQMSDEEQRTLYRYYGMGASDGDGRHRTDDRRGMGQQPGSVQRSPSGQRDDGRWDADDTRDGESMTRAEERLRVGTEQVEAGRVRLVKHVVTDEQQVSVPVSHEEVRVEREPVTDPRGTDTNISEDEQEVRLHAEKPVVGKETVPMERVRLTKDTVTGEETVSDEVRREEIDVEDDRDAGRRPPTK</sequence>
<evidence type="ECO:0000313" key="4">
    <source>
        <dbReference type="EMBL" id="MCT2587656.1"/>
    </source>
</evidence>
<dbReference type="PANTHER" id="PTHR38463">
    <property type="entry name" value="STRESS RESPONSE PROTEIN YSNF"/>
    <property type="match status" value="1"/>
</dbReference>
<evidence type="ECO:0000256" key="1">
    <source>
        <dbReference type="SAM" id="MobiDB-lite"/>
    </source>
</evidence>
<dbReference type="PANTHER" id="PTHR38463:SF1">
    <property type="entry name" value="STRESS RESPONSE PROTEIN YSNF"/>
    <property type="match status" value="1"/>
</dbReference>
<feature type="region of interest" description="Disordered" evidence="1">
    <location>
        <begin position="240"/>
        <end position="272"/>
    </location>
</feature>
<feature type="compositionally biased region" description="Polar residues" evidence="1">
    <location>
        <begin position="123"/>
        <end position="132"/>
    </location>
</feature>
<evidence type="ECO:0000313" key="5">
    <source>
        <dbReference type="Proteomes" id="UP001156441"/>
    </source>
</evidence>
<feature type="compositionally biased region" description="Basic and acidic residues" evidence="1">
    <location>
        <begin position="108"/>
        <end position="119"/>
    </location>
</feature>
<gene>
    <name evidence="4" type="ORF">JT362_31510</name>
</gene>
<dbReference type="RefSeq" id="WP_260195567.1">
    <property type="nucleotide sequence ID" value="NZ_JAFFZE010000027.1"/>
</dbReference>
<dbReference type="Gene3D" id="3.90.50.10">
    <property type="entry name" value="Photosynthetic Reaction Center, subunit H, domain 2"/>
    <property type="match status" value="1"/>
</dbReference>
<proteinExistence type="predicted"/>
<dbReference type="EMBL" id="JAFFZE010000027">
    <property type="protein sequence ID" value="MCT2587656.1"/>
    <property type="molecule type" value="Genomic_DNA"/>
</dbReference>
<feature type="compositionally biased region" description="Basic and acidic residues" evidence="1">
    <location>
        <begin position="134"/>
        <end position="153"/>
    </location>
</feature>
<evidence type="ECO:0000259" key="3">
    <source>
        <dbReference type="Pfam" id="PF09557"/>
    </source>
</evidence>
<reference evidence="4 5" key="1">
    <citation type="submission" date="2021-02" db="EMBL/GenBank/DDBJ databases">
        <title>Actinophytocola xerophila sp. nov., isolated from soil of cotton cropping field.</title>
        <authorList>
            <person name="Huang R."/>
            <person name="Chen X."/>
            <person name="Ge X."/>
            <person name="Liu W."/>
        </authorList>
    </citation>
    <scope>NUCLEOTIDE SEQUENCE [LARGE SCALE GENOMIC DNA]</scope>
    <source>
        <strain evidence="4 5">S1-96</strain>
    </source>
</reference>
<feature type="region of interest" description="Disordered" evidence="1">
    <location>
        <begin position="102"/>
        <end position="153"/>
    </location>
</feature>
<protein>
    <submittedName>
        <fullName evidence="4">PRC and DUF2382 domain-containing protein</fullName>
    </submittedName>
</protein>
<dbReference type="InterPro" id="IPR014747">
    <property type="entry name" value="Bac_photo_RC_H_C"/>
</dbReference>
<dbReference type="InterPro" id="IPR052967">
    <property type="entry name" value="Stress_Response_Assoc"/>
</dbReference>
<evidence type="ECO:0000259" key="2">
    <source>
        <dbReference type="Pfam" id="PF05239"/>
    </source>
</evidence>
<dbReference type="Proteomes" id="UP001156441">
    <property type="component" value="Unassembled WGS sequence"/>
</dbReference>
<comment type="caution">
    <text evidence="4">The sequence shown here is derived from an EMBL/GenBank/DDBJ whole genome shotgun (WGS) entry which is preliminary data.</text>
</comment>
<dbReference type="SUPFAM" id="SSF50346">
    <property type="entry name" value="PRC-barrel domain"/>
    <property type="match status" value="1"/>
</dbReference>
<feature type="domain" description="PRC-barrel" evidence="2">
    <location>
        <begin position="8"/>
        <end position="75"/>
    </location>
</feature>
<dbReference type="InterPro" id="IPR027275">
    <property type="entry name" value="PRC-brl_dom"/>
</dbReference>
<accession>A0ABT2JIP9</accession>
<dbReference type="InterPro" id="IPR011033">
    <property type="entry name" value="PRC_barrel-like_sf"/>
</dbReference>
<dbReference type="InterPro" id="IPR019060">
    <property type="entry name" value="DUF2382"/>
</dbReference>
<feature type="domain" description="DUF2382" evidence="3">
    <location>
        <begin position="151"/>
        <end position="259"/>
    </location>
</feature>